<organism evidence="2 3">
    <name type="scientific">Imtechella halotolerans K1</name>
    <dbReference type="NCBI Taxonomy" id="946077"/>
    <lineage>
        <taxon>Bacteria</taxon>
        <taxon>Pseudomonadati</taxon>
        <taxon>Bacteroidota</taxon>
        <taxon>Flavobacteriia</taxon>
        <taxon>Flavobacteriales</taxon>
        <taxon>Flavobacteriaceae</taxon>
        <taxon>Imtechella</taxon>
    </lineage>
</organism>
<comment type="caution">
    <text evidence="2">The sequence shown here is derived from an EMBL/GenBank/DDBJ whole genome shotgun (WGS) entry which is preliminary data.</text>
</comment>
<dbReference type="GO" id="GO:0005829">
    <property type="term" value="C:cytosol"/>
    <property type="evidence" value="ECO:0007669"/>
    <property type="project" value="TreeGrafter"/>
</dbReference>
<dbReference type="PANTHER" id="PTHR43364">
    <property type="entry name" value="NADH-SPECIFIC METHYLGLYOXAL REDUCTASE-RELATED"/>
    <property type="match status" value="1"/>
</dbReference>
<dbReference type="AlphaFoldDB" id="I0WJP6"/>
<dbReference type="InterPro" id="IPR020471">
    <property type="entry name" value="AKR"/>
</dbReference>
<dbReference type="PRINTS" id="PR00069">
    <property type="entry name" value="ALDKETRDTASE"/>
</dbReference>
<proteinExistence type="predicted"/>
<dbReference type="STRING" id="946077.W5A_01275"/>
<dbReference type="PATRIC" id="fig|946077.3.peg.262"/>
<sequence length="286" mass="33033">MYSKIIAGTMTWGSWGNNLTSSQISRLIEECVSEGVFTFDHADIYGGYTTEEIFGEAFTKSNIKRDAVQFISKCGIQYLSDTRNNKVKHYEYSKNYIIWSAEESIKKLKTDYLDLFLLHRPSPLMRAEEIAEAIYQLKQNGKILHFGVSNFSPLQTDLIGKYTKVEVNQIECSLTHYHPIWDGNLDYMNVKNIQPMAWRPLGTYFKEENQQTLRIKQQLFTLQNKYNATENQLLLSWLLQHPSGIIPVVGTTQIKRIKELMAATSIQWETEDWFSVLVASQGHKVP</sequence>
<dbReference type="GO" id="GO:0016491">
    <property type="term" value="F:oxidoreductase activity"/>
    <property type="evidence" value="ECO:0007669"/>
    <property type="project" value="InterPro"/>
</dbReference>
<feature type="domain" description="NADP-dependent oxidoreductase" evidence="1">
    <location>
        <begin position="4"/>
        <end position="273"/>
    </location>
</feature>
<dbReference type="PANTHER" id="PTHR43364:SF1">
    <property type="entry name" value="OXIDOREDUCTASE YDHF"/>
    <property type="match status" value="1"/>
</dbReference>
<keyword evidence="3" id="KW-1185">Reference proteome</keyword>
<dbReference type="RefSeq" id="WP_008236591.1">
    <property type="nucleotide sequence ID" value="NZ_AJJU01000002.1"/>
</dbReference>
<dbReference type="InterPro" id="IPR023210">
    <property type="entry name" value="NADP_OxRdtase_dom"/>
</dbReference>
<dbReference type="Pfam" id="PF00248">
    <property type="entry name" value="Aldo_ket_red"/>
    <property type="match status" value="1"/>
</dbReference>
<dbReference type="Proteomes" id="UP000005938">
    <property type="component" value="Unassembled WGS sequence"/>
</dbReference>
<dbReference type="InterPro" id="IPR036812">
    <property type="entry name" value="NAD(P)_OxRdtase_dom_sf"/>
</dbReference>
<dbReference type="eggNOG" id="COG4989">
    <property type="taxonomic scope" value="Bacteria"/>
</dbReference>
<dbReference type="InterPro" id="IPR050523">
    <property type="entry name" value="AKR_Detox_Biosynth"/>
</dbReference>
<reference evidence="2 3" key="1">
    <citation type="journal article" date="2012" name="J. Bacteriol.">
        <title>Genome Sequence of the Halotolerant Bacterium Imtechella halotolerans K1T.</title>
        <authorList>
            <person name="Kumar S."/>
            <person name="Vikram S."/>
            <person name="Subramanian S."/>
            <person name="Raghava G.P."/>
            <person name="Pinnaka A.K."/>
        </authorList>
    </citation>
    <scope>NUCLEOTIDE SEQUENCE [LARGE SCALE GENOMIC DNA]</scope>
    <source>
        <strain evidence="2 3">K1</strain>
    </source>
</reference>
<dbReference type="Gene3D" id="3.20.20.100">
    <property type="entry name" value="NADP-dependent oxidoreductase domain"/>
    <property type="match status" value="1"/>
</dbReference>
<dbReference type="OrthoDB" id="9773828at2"/>
<accession>I0WJP6</accession>
<gene>
    <name evidence="2" type="ORF">W5A_01275</name>
</gene>
<protein>
    <submittedName>
        <fullName evidence="2">Aldo/keto reductase</fullName>
    </submittedName>
</protein>
<evidence type="ECO:0000259" key="1">
    <source>
        <dbReference type="Pfam" id="PF00248"/>
    </source>
</evidence>
<evidence type="ECO:0000313" key="3">
    <source>
        <dbReference type="Proteomes" id="UP000005938"/>
    </source>
</evidence>
<dbReference type="EMBL" id="AJJU01000002">
    <property type="protein sequence ID" value="EID76612.1"/>
    <property type="molecule type" value="Genomic_DNA"/>
</dbReference>
<evidence type="ECO:0000313" key="2">
    <source>
        <dbReference type="EMBL" id="EID76612.1"/>
    </source>
</evidence>
<dbReference type="SUPFAM" id="SSF51430">
    <property type="entry name" value="NAD(P)-linked oxidoreductase"/>
    <property type="match status" value="1"/>
</dbReference>
<name>I0WJP6_9FLAO</name>